<dbReference type="EMBL" id="GBXM01034741">
    <property type="protein sequence ID" value="JAH73836.1"/>
    <property type="molecule type" value="Transcribed_RNA"/>
</dbReference>
<proteinExistence type="predicted"/>
<organism evidence="1">
    <name type="scientific">Anguilla anguilla</name>
    <name type="common">European freshwater eel</name>
    <name type="synonym">Muraena anguilla</name>
    <dbReference type="NCBI Taxonomy" id="7936"/>
    <lineage>
        <taxon>Eukaryota</taxon>
        <taxon>Metazoa</taxon>
        <taxon>Chordata</taxon>
        <taxon>Craniata</taxon>
        <taxon>Vertebrata</taxon>
        <taxon>Euteleostomi</taxon>
        <taxon>Actinopterygii</taxon>
        <taxon>Neopterygii</taxon>
        <taxon>Teleostei</taxon>
        <taxon>Anguilliformes</taxon>
        <taxon>Anguillidae</taxon>
        <taxon>Anguilla</taxon>
    </lineage>
</organism>
<evidence type="ECO:0000313" key="1">
    <source>
        <dbReference type="EMBL" id="JAH73836.1"/>
    </source>
</evidence>
<reference evidence="1" key="1">
    <citation type="submission" date="2014-11" db="EMBL/GenBank/DDBJ databases">
        <authorList>
            <person name="Amaro Gonzalez C."/>
        </authorList>
    </citation>
    <scope>NUCLEOTIDE SEQUENCE</scope>
</reference>
<reference evidence="1" key="2">
    <citation type="journal article" date="2015" name="Fish Shellfish Immunol.">
        <title>Early steps in the European eel (Anguilla anguilla)-Vibrio vulnificus interaction in the gills: Role of the RtxA13 toxin.</title>
        <authorList>
            <person name="Callol A."/>
            <person name="Pajuelo D."/>
            <person name="Ebbesson L."/>
            <person name="Teles M."/>
            <person name="MacKenzie S."/>
            <person name="Amaro C."/>
        </authorList>
    </citation>
    <scope>NUCLEOTIDE SEQUENCE</scope>
</reference>
<dbReference type="AlphaFoldDB" id="A0A0E9V767"/>
<name>A0A0E9V767_ANGAN</name>
<sequence>MVFALNLTSLPGSWSCILNISECQGMGLV</sequence>
<accession>A0A0E9V767</accession>
<protein>
    <submittedName>
        <fullName evidence="1">Uncharacterized protein</fullName>
    </submittedName>
</protein>